<dbReference type="InterPro" id="IPR017438">
    <property type="entry name" value="ATP-NAD_kinase_N"/>
</dbReference>
<keyword evidence="1" id="KW-0808">Transferase</keyword>
<dbReference type="EMBL" id="PIPQ01000001">
    <property type="protein sequence ID" value="RUO43929.1"/>
    <property type="molecule type" value="Genomic_DNA"/>
</dbReference>
<gene>
    <name evidence="1" type="ORF">CWE15_01725</name>
</gene>
<dbReference type="InterPro" id="IPR039065">
    <property type="entry name" value="AcoX-like"/>
</dbReference>
<dbReference type="PANTHER" id="PTHR40697">
    <property type="entry name" value="ACETOIN CATABOLISM PROTEIN X"/>
    <property type="match status" value="1"/>
</dbReference>
<proteinExistence type="predicted"/>
<keyword evidence="1" id="KW-0418">Kinase</keyword>
<dbReference type="InterPro" id="IPR016064">
    <property type="entry name" value="NAD/diacylglycerol_kinase_sf"/>
</dbReference>
<keyword evidence="2" id="KW-1185">Reference proteome</keyword>
<dbReference type="Pfam" id="PF20143">
    <property type="entry name" value="NAD_kinase_C"/>
    <property type="match status" value="1"/>
</dbReference>
<dbReference type="OrthoDB" id="5511344at2"/>
<dbReference type="PIRSF" id="PIRSF016907">
    <property type="entry name" value="Kin_ATP-NAD"/>
    <property type="match status" value="1"/>
</dbReference>
<evidence type="ECO:0000313" key="2">
    <source>
        <dbReference type="Proteomes" id="UP000286976"/>
    </source>
</evidence>
<dbReference type="InterPro" id="IPR002504">
    <property type="entry name" value="NADK"/>
</dbReference>
<dbReference type="Proteomes" id="UP000286976">
    <property type="component" value="Unassembled WGS sequence"/>
</dbReference>
<dbReference type="InterPro" id="IPR011386">
    <property type="entry name" value="Put_ATP-NAD_kin"/>
</dbReference>
<dbReference type="GO" id="GO:0006741">
    <property type="term" value="P:NADP+ biosynthetic process"/>
    <property type="evidence" value="ECO:0007669"/>
    <property type="project" value="InterPro"/>
</dbReference>
<dbReference type="PANTHER" id="PTHR40697:SF2">
    <property type="entry name" value="ATP-NAD KINASE-RELATED"/>
    <property type="match status" value="1"/>
</dbReference>
<dbReference type="Gene3D" id="3.40.50.10330">
    <property type="entry name" value="Probable inorganic polyphosphate/atp-NAD kinase, domain 1"/>
    <property type="match status" value="1"/>
</dbReference>
<reference evidence="1 2" key="1">
    <citation type="journal article" date="2011" name="Front. Microbiol.">
        <title>Genomic signatures of strain selection and enhancement in Bacillus atrophaeus var. globigii, a historical biowarfare simulant.</title>
        <authorList>
            <person name="Gibbons H.S."/>
            <person name="Broomall S.M."/>
            <person name="McNew L.A."/>
            <person name="Daligault H."/>
            <person name="Chapman C."/>
            <person name="Bruce D."/>
            <person name="Karavis M."/>
            <person name="Krepps M."/>
            <person name="McGregor P.A."/>
            <person name="Hong C."/>
            <person name="Park K.H."/>
            <person name="Akmal A."/>
            <person name="Feldman A."/>
            <person name="Lin J.S."/>
            <person name="Chang W.E."/>
            <person name="Higgs B.W."/>
            <person name="Demirev P."/>
            <person name="Lindquist J."/>
            <person name="Liem A."/>
            <person name="Fochler E."/>
            <person name="Read T.D."/>
            <person name="Tapia R."/>
            <person name="Johnson S."/>
            <person name="Bishop-Lilly K.A."/>
            <person name="Detter C."/>
            <person name="Han C."/>
            <person name="Sozhamannan S."/>
            <person name="Rosenzweig C.N."/>
            <person name="Skowronski E.W."/>
        </authorList>
    </citation>
    <scope>NUCLEOTIDE SEQUENCE [LARGE SCALE GENOMIC DNA]</scope>
    <source>
        <strain evidence="1 2">AIT1</strain>
    </source>
</reference>
<sequence length="377" mass="39906">MQRFRFGLVVNPYAGIGGSVALKGSDGAEIRQEALARGAEQKSAKRTSKALQELQALAGQIDWLTAGGDMGEKVLTELGYTPQVCYQPKQAQTEASDTQAAIQVLLEEGVDVLIFAGGDGTARDVYAVMGENTTPVVGIPAGVKIHSGVYAITPKAAGHVLKQMMTGELTTLRAADVMDIDETAFREGVVRARRFGELNVPGELEYMQAVKIGGQESSELVLDEIAADVVEGMDDDALYIMGSGSTVAVIMDELGLENTLLGVDLVAGGELIHQDATAKDIEAALADYPSAYLVVTLIGGQGHIFGRGNQQLSPAVIRAIPRDNMIVVATKEKLTALNGRPLIVDTGDSELDQELAGFIAVTTGYHDKTMMRIASLD</sequence>
<dbReference type="SUPFAM" id="SSF111331">
    <property type="entry name" value="NAD kinase/diacylglycerol kinase-like"/>
    <property type="match status" value="1"/>
</dbReference>
<accession>A0A432X993</accession>
<evidence type="ECO:0000313" key="1">
    <source>
        <dbReference type="EMBL" id="RUO43929.1"/>
    </source>
</evidence>
<dbReference type="GO" id="GO:0005524">
    <property type="term" value="F:ATP binding"/>
    <property type="evidence" value="ECO:0007669"/>
    <property type="project" value="UniProtKB-ARBA"/>
</dbReference>
<dbReference type="AlphaFoldDB" id="A0A432X993"/>
<dbReference type="RefSeq" id="WP_126756323.1">
    <property type="nucleotide sequence ID" value="NZ_PIPQ01000001.1"/>
</dbReference>
<comment type="caution">
    <text evidence="1">The sequence shown here is derived from an EMBL/GenBank/DDBJ whole genome shotgun (WGS) entry which is preliminary data.</text>
</comment>
<dbReference type="GO" id="GO:0003951">
    <property type="term" value="F:NAD+ kinase activity"/>
    <property type="evidence" value="ECO:0007669"/>
    <property type="project" value="InterPro"/>
</dbReference>
<organism evidence="1 2">
    <name type="scientific">Aliidiomarina taiwanensis</name>
    <dbReference type="NCBI Taxonomy" id="946228"/>
    <lineage>
        <taxon>Bacteria</taxon>
        <taxon>Pseudomonadati</taxon>
        <taxon>Pseudomonadota</taxon>
        <taxon>Gammaproteobacteria</taxon>
        <taxon>Alteromonadales</taxon>
        <taxon>Idiomarinaceae</taxon>
        <taxon>Aliidiomarina</taxon>
    </lineage>
</organism>
<dbReference type="Pfam" id="PF01513">
    <property type="entry name" value="NAD_kinase"/>
    <property type="match status" value="1"/>
</dbReference>
<name>A0A432X993_9GAMM</name>
<protein>
    <submittedName>
        <fullName evidence="1">ATP-NAD kinase</fullName>
    </submittedName>
</protein>
<dbReference type="GO" id="GO:0051287">
    <property type="term" value="F:NAD binding"/>
    <property type="evidence" value="ECO:0007669"/>
    <property type="project" value="UniProtKB-ARBA"/>
</dbReference>